<evidence type="ECO:0000313" key="4">
    <source>
        <dbReference type="Proteomes" id="UP001174934"/>
    </source>
</evidence>
<dbReference type="Pfam" id="PF00226">
    <property type="entry name" value="DnaJ"/>
    <property type="match status" value="1"/>
</dbReference>
<comment type="caution">
    <text evidence="3">The sequence shown here is derived from an EMBL/GenBank/DDBJ whole genome shotgun (WGS) entry which is preliminary data.</text>
</comment>
<dbReference type="InterPro" id="IPR036869">
    <property type="entry name" value="J_dom_sf"/>
</dbReference>
<dbReference type="PROSITE" id="PS00636">
    <property type="entry name" value="DNAJ_1"/>
    <property type="match status" value="1"/>
</dbReference>
<keyword evidence="4" id="KW-1185">Reference proteome</keyword>
<dbReference type="AlphaFoldDB" id="A0AA39T0U9"/>
<dbReference type="InterPro" id="IPR050817">
    <property type="entry name" value="DjlA_DnaK_co-chaperone"/>
</dbReference>
<dbReference type="Proteomes" id="UP001174934">
    <property type="component" value="Unassembled WGS sequence"/>
</dbReference>
<sequence>MMLFKTPTAALSSSAGVFLSPQLAITSSHSSPCVFSRTRRTAAPQIRHFASVKDGEPLGNDKSGPQGQWPTSANPTPYEIFNQSHSAPYSKLRFYELVKIYHPDRHHHTSHDGIPHLTKLDRYRLVVAANDILSDPEKRRLYDLHGAGWGAEPDLRSSYRAADRSWRDKADNASMNATWEDWERWYDRRNGKKQEPLYTSNGAFVGIIAAFAIMGSWAQVTRAGKNSVNLLDMREKHDAAISREMQQQHEATVGLGKEARVQTFLRQRDGWGYHDPSGTPSDFSYRAKSSRPSRTKEKEEGD</sequence>
<dbReference type="CDD" id="cd06257">
    <property type="entry name" value="DnaJ"/>
    <property type="match status" value="1"/>
</dbReference>
<feature type="region of interest" description="Disordered" evidence="1">
    <location>
        <begin position="51"/>
        <end position="71"/>
    </location>
</feature>
<accession>A0AA39T0U9</accession>
<dbReference type="EMBL" id="JAULSR010000011">
    <property type="protein sequence ID" value="KAK0610081.1"/>
    <property type="molecule type" value="Genomic_DNA"/>
</dbReference>
<feature type="region of interest" description="Disordered" evidence="1">
    <location>
        <begin position="268"/>
        <end position="302"/>
    </location>
</feature>
<protein>
    <recommendedName>
        <fullName evidence="2">J domain-containing protein</fullName>
    </recommendedName>
</protein>
<dbReference type="Gene3D" id="1.10.287.110">
    <property type="entry name" value="DnaJ domain"/>
    <property type="match status" value="1"/>
</dbReference>
<evidence type="ECO:0000259" key="2">
    <source>
        <dbReference type="PROSITE" id="PS50076"/>
    </source>
</evidence>
<feature type="domain" description="J" evidence="2">
    <location>
        <begin position="76"/>
        <end position="146"/>
    </location>
</feature>
<gene>
    <name evidence="3" type="ORF">B0T17DRAFT_126061</name>
</gene>
<reference evidence="3" key="1">
    <citation type="submission" date="2023-06" db="EMBL/GenBank/DDBJ databases">
        <title>Genome-scale phylogeny and comparative genomics of the fungal order Sordariales.</title>
        <authorList>
            <consortium name="Lawrence Berkeley National Laboratory"/>
            <person name="Hensen N."/>
            <person name="Bonometti L."/>
            <person name="Westerberg I."/>
            <person name="Brannstrom I.O."/>
            <person name="Guillou S."/>
            <person name="Cros-Aarteil S."/>
            <person name="Calhoun S."/>
            <person name="Haridas S."/>
            <person name="Kuo A."/>
            <person name="Mondo S."/>
            <person name="Pangilinan J."/>
            <person name="Riley R."/>
            <person name="LaButti K."/>
            <person name="Andreopoulos B."/>
            <person name="Lipzen A."/>
            <person name="Chen C."/>
            <person name="Yanf M."/>
            <person name="Daum C."/>
            <person name="Ng V."/>
            <person name="Clum A."/>
            <person name="Steindorff A."/>
            <person name="Ohm R."/>
            <person name="Martin F."/>
            <person name="Silar P."/>
            <person name="Natvig D."/>
            <person name="Lalanne C."/>
            <person name="Gautier V."/>
            <person name="Ament-velasquez S.L."/>
            <person name="Kruys A."/>
            <person name="Hutchinson M.I."/>
            <person name="Powell A.J."/>
            <person name="Barry K."/>
            <person name="Miller A.N."/>
            <person name="Grigoriev I.V."/>
            <person name="Debuchy R."/>
            <person name="Gladieux P."/>
            <person name="Thoren M.H."/>
            <person name="Johannesson H."/>
        </authorList>
    </citation>
    <scope>NUCLEOTIDE SEQUENCE</scope>
    <source>
        <strain evidence="3">SMH3391-2</strain>
    </source>
</reference>
<organism evidence="3 4">
    <name type="scientific">Bombardia bombarda</name>
    <dbReference type="NCBI Taxonomy" id="252184"/>
    <lineage>
        <taxon>Eukaryota</taxon>
        <taxon>Fungi</taxon>
        <taxon>Dikarya</taxon>
        <taxon>Ascomycota</taxon>
        <taxon>Pezizomycotina</taxon>
        <taxon>Sordariomycetes</taxon>
        <taxon>Sordariomycetidae</taxon>
        <taxon>Sordariales</taxon>
        <taxon>Lasiosphaeriaceae</taxon>
        <taxon>Bombardia</taxon>
    </lineage>
</organism>
<dbReference type="SUPFAM" id="SSF46565">
    <property type="entry name" value="Chaperone J-domain"/>
    <property type="match status" value="1"/>
</dbReference>
<dbReference type="InterPro" id="IPR018253">
    <property type="entry name" value="DnaJ_domain_CS"/>
</dbReference>
<proteinExistence type="predicted"/>
<dbReference type="PROSITE" id="PS50076">
    <property type="entry name" value="DNAJ_2"/>
    <property type="match status" value="1"/>
</dbReference>
<dbReference type="InterPro" id="IPR001623">
    <property type="entry name" value="DnaJ_domain"/>
</dbReference>
<evidence type="ECO:0000256" key="1">
    <source>
        <dbReference type="SAM" id="MobiDB-lite"/>
    </source>
</evidence>
<dbReference type="PANTHER" id="PTHR24074">
    <property type="entry name" value="CO-CHAPERONE PROTEIN DJLA"/>
    <property type="match status" value="1"/>
</dbReference>
<evidence type="ECO:0000313" key="3">
    <source>
        <dbReference type="EMBL" id="KAK0610081.1"/>
    </source>
</evidence>
<name>A0AA39T0U9_9PEZI</name>